<dbReference type="Gene3D" id="3.40.190.10">
    <property type="entry name" value="Periplasmic binding protein-like II"/>
    <property type="match status" value="1"/>
</dbReference>
<keyword evidence="7" id="KW-0675">Receptor</keyword>
<evidence type="ECO:0000256" key="1">
    <source>
        <dbReference type="ARBA" id="ARBA00004141"/>
    </source>
</evidence>
<evidence type="ECO:0000313" key="12">
    <source>
        <dbReference type="EMBL" id="KAL0170069.1"/>
    </source>
</evidence>
<comment type="subcellular location">
    <subcellularLocation>
        <location evidence="1">Membrane</location>
        <topology evidence="1">Multi-pass membrane protein</topology>
    </subcellularLocation>
</comment>
<feature type="non-terminal residue" evidence="12">
    <location>
        <position position="1"/>
    </location>
</feature>
<feature type="domain" description="Ionotropic glutamate receptor L-glutamate and glycine-binding" evidence="11">
    <location>
        <begin position="3"/>
        <end position="65"/>
    </location>
</feature>
<dbReference type="InterPro" id="IPR019594">
    <property type="entry name" value="Glu/Gly-bd"/>
</dbReference>
<evidence type="ECO:0000256" key="9">
    <source>
        <dbReference type="ARBA" id="ARBA00023286"/>
    </source>
</evidence>
<accession>A0ABD0P7N7</accession>
<reference evidence="12 13" key="1">
    <citation type="submission" date="2024-05" db="EMBL/GenBank/DDBJ databases">
        <title>Genome sequencing and assembly of Indian major carp, Cirrhinus mrigala (Hamilton, 1822).</title>
        <authorList>
            <person name="Mohindra V."/>
            <person name="Chowdhury L.M."/>
            <person name="Lal K."/>
            <person name="Jena J.K."/>
        </authorList>
    </citation>
    <scope>NUCLEOTIDE SEQUENCE [LARGE SCALE GENOMIC DNA]</scope>
    <source>
        <strain evidence="12">CM1030</strain>
        <tissue evidence="12">Blood</tissue>
    </source>
</reference>
<evidence type="ECO:0000256" key="2">
    <source>
        <dbReference type="ARBA" id="ARBA00022448"/>
    </source>
</evidence>
<keyword evidence="9" id="KW-1071">Ligand-gated ion channel</keyword>
<keyword evidence="6" id="KW-0472">Membrane</keyword>
<organism evidence="12 13">
    <name type="scientific">Cirrhinus mrigala</name>
    <name type="common">Mrigala</name>
    <dbReference type="NCBI Taxonomy" id="683832"/>
    <lineage>
        <taxon>Eukaryota</taxon>
        <taxon>Metazoa</taxon>
        <taxon>Chordata</taxon>
        <taxon>Craniata</taxon>
        <taxon>Vertebrata</taxon>
        <taxon>Euteleostomi</taxon>
        <taxon>Actinopterygii</taxon>
        <taxon>Neopterygii</taxon>
        <taxon>Teleostei</taxon>
        <taxon>Ostariophysi</taxon>
        <taxon>Cypriniformes</taxon>
        <taxon>Cyprinidae</taxon>
        <taxon>Labeoninae</taxon>
        <taxon>Labeonini</taxon>
        <taxon>Cirrhinus</taxon>
    </lineage>
</organism>
<dbReference type="Proteomes" id="UP001529510">
    <property type="component" value="Unassembled WGS sequence"/>
</dbReference>
<gene>
    <name evidence="12" type="ORF">M9458_034665</name>
</gene>
<evidence type="ECO:0000259" key="11">
    <source>
        <dbReference type="SMART" id="SM00918"/>
    </source>
</evidence>
<dbReference type="FunFam" id="3.40.190.10:FF:000024">
    <property type="entry name" value="Glutamate receptor, ionotropic, delta 1"/>
    <property type="match status" value="1"/>
</dbReference>
<protein>
    <recommendedName>
        <fullName evidence="11">Ionotropic glutamate receptor L-glutamate and glycine-binding domain-containing protein</fullName>
    </recommendedName>
</protein>
<keyword evidence="10" id="KW-0407">Ion channel</keyword>
<evidence type="ECO:0000256" key="3">
    <source>
        <dbReference type="ARBA" id="ARBA00022692"/>
    </source>
</evidence>
<keyword evidence="8" id="KW-0325">Glycoprotein</keyword>
<dbReference type="EMBL" id="JAMKFB020000017">
    <property type="protein sequence ID" value="KAL0170069.1"/>
    <property type="molecule type" value="Genomic_DNA"/>
</dbReference>
<dbReference type="Pfam" id="PF10613">
    <property type="entry name" value="Lig_chan-Glu_bd"/>
    <property type="match status" value="1"/>
</dbReference>
<evidence type="ECO:0000256" key="8">
    <source>
        <dbReference type="ARBA" id="ARBA00023180"/>
    </source>
</evidence>
<evidence type="ECO:0000256" key="10">
    <source>
        <dbReference type="ARBA" id="ARBA00023303"/>
    </source>
</evidence>
<comment type="caution">
    <text evidence="12">The sequence shown here is derived from an EMBL/GenBank/DDBJ whole genome shotgun (WGS) entry which is preliminary data.</text>
</comment>
<dbReference type="AlphaFoldDB" id="A0ABD0P7N7"/>
<name>A0ABD0P7N7_CIRMR</name>
<keyword evidence="4" id="KW-1133">Transmembrane helix</keyword>
<dbReference type="SMART" id="SM00918">
    <property type="entry name" value="Lig_chan-Glu_bd"/>
    <property type="match status" value="1"/>
</dbReference>
<keyword evidence="2" id="KW-0813">Transport</keyword>
<feature type="non-terminal residue" evidence="12">
    <location>
        <position position="66"/>
    </location>
</feature>
<dbReference type="GO" id="GO:0016020">
    <property type="term" value="C:membrane"/>
    <property type="evidence" value="ECO:0007669"/>
    <property type="project" value="UniProtKB-SubCell"/>
</dbReference>
<keyword evidence="5" id="KW-0406">Ion transport</keyword>
<keyword evidence="13" id="KW-1185">Reference proteome</keyword>
<sequence>EEPFVMVAENILGQPKRYKGFSIDVLDALAKILGFKYEMYQVADGKYGSPQANGSWNGLIGELIGK</sequence>
<evidence type="ECO:0000256" key="6">
    <source>
        <dbReference type="ARBA" id="ARBA00023136"/>
    </source>
</evidence>
<evidence type="ECO:0000256" key="7">
    <source>
        <dbReference type="ARBA" id="ARBA00023170"/>
    </source>
</evidence>
<proteinExistence type="predicted"/>
<evidence type="ECO:0000256" key="4">
    <source>
        <dbReference type="ARBA" id="ARBA00022989"/>
    </source>
</evidence>
<evidence type="ECO:0000313" key="13">
    <source>
        <dbReference type="Proteomes" id="UP001529510"/>
    </source>
</evidence>
<dbReference type="GO" id="GO:0034220">
    <property type="term" value="P:monoatomic ion transmembrane transport"/>
    <property type="evidence" value="ECO:0007669"/>
    <property type="project" value="UniProtKB-KW"/>
</dbReference>
<keyword evidence="3" id="KW-0812">Transmembrane</keyword>
<dbReference type="SUPFAM" id="SSF53850">
    <property type="entry name" value="Periplasmic binding protein-like II"/>
    <property type="match status" value="1"/>
</dbReference>
<evidence type="ECO:0000256" key="5">
    <source>
        <dbReference type="ARBA" id="ARBA00023065"/>
    </source>
</evidence>